<dbReference type="EMBL" id="SWDB01000001">
    <property type="protein sequence ID" value="TKB47862.1"/>
    <property type="molecule type" value="Genomic_DNA"/>
</dbReference>
<accession>A0A4U1BBA6</accession>
<sequence length="145" mass="15906">MKKLLISSLLCTIAFSSQTMANDVHPMCGKTDLAEVMGDMKDNMKAYKKAMKAGDSDAMEQVVTELLANIDKADDLVPLQISDNQDLNTEQQADVKKYQKGMLFLQGAVEELAKASNDDERKAALGKIGKASKQGHKAYKMDCED</sequence>
<dbReference type="GO" id="GO:0005506">
    <property type="term" value="F:iron ion binding"/>
    <property type="evidence" value="ECO:0007669"/>
    <property type="project" value="InterPro"/>
</dbReference>
<dbReference type="OrthoDB" id="6106480at2"/>
<protein>
    <recommendedName>
        <fullName evidence="6">Cytochrome c</fullName>
    </recommendedName>
</protein>
<reference evidence="4 5" key="1">
    <citation type="submission" date="2019-04" db="EMBL/GenBank/DDBJ databases">
        <title>Thalassotalea guangxiensis sp. nov., isolated from sediment of the coastal wetland.</title>
        <authorList>
            <person name="Zheng S."/>
            <person name="Zhang D."/>
        </authorList>
    </citation>
    <scope>NUCLEOTIDE SEQUENCE [LARGE SCALE GENOMIC DNA]</scope>
    <source>
        <strain evidence="4 5">ZS-4</strain>
    </source>
</reference>
<dbReference type="RefSeq" id="WP_136734050.1">
    <property type="nucleotide sequence ID" value="NZ_SWDB01000001.1"/>
</dbReference>
<dbReference type="GO" id="GO:0022900">
    <property type="term" value="P:electron transport chain"/>
    <property type="evidence" value="ECO:0007669"/>
    <property type="project" value="InterPro"/>
</dbReference>
<evidence type="ECO:0000256" key="2">
    <source>
        <dbReference type="ARBA" id="ARBA00022729"/>
    </source>
</evidence>
<dbReference type="GO" id="GO:0020037">
    <property type="term" value="F:heme binding"/>
    <property type="evidence" value="ECO:0007669"/>
    <property type="project" value="InterPro"/>
</dbReference>
<keyword evidence="5" id="KW-1185">Reference proteome</keyword>
<dbReference type="GO" id="GO:0009055">
    <property type="term" value="F:electron transfer activity"/>
    <property type="evidence" value="ECO:0007669"/>
    <property type="project" value="InterPro"/>
</dbReference>
<keyword evidence="2 3" id="KW-0732">Signal</keyword>
<dbReference type="Gene3D" id="1.20.120.10">
    <property type="entry name" value="Cytochrome c/b562"/>
    <property type="match status" value="1"/>
</dbReference>
<evidence type="ECO:0000256" key="3">
    <source>
        <dbReference type="SAM" id="SignalP"/>
    </source>
</evidence>
<dbReference type="AlphaFoldDB" id="A0A4U1BBA6"/>
<dbReference type="InterPro" id="IPR009155">
    <property type="entry name" value="Cyt_b562"/>
</dbReference>
<dbReference type="Pfam" id="PF07361">
    <property type="entry name" value="Cytochrom_B562"/>
    <property type="match status" value="1"/>
</dbReference>
<comment type="similarity">
    <text evidence="1">Belongs to the cytochrome b562 family.</text>
</comment>
<evidence type="ECO:0000313" key="5">
    <source>
        <dbReference type="Proteomes" id="UP000307999"/>
    </source>
</evidence>
<evidence type="ECO:0000313" key="4">
    <source>
        <dbReference type="EMBL" id="TKB47862.1"/>
    </source>
</evidence>
<dbReference type="InterPro" id="IPR010980">
    <property type="entry name" value="Cyt_c/b562"/>
</dbReference>
<feature type="chain" id="PRO_5020694158" description="Cytochrome c" evidence="3">
    <location>
        <begin position="22"/>
        <end position="145"/>
    </location>
</feature>
<comment type="caution">
    <text evidence="4">The sequence shown here is derived from an EMBL/GenBank/DDBJ whole genome shotgun (WGS) entry which is preliminary data.</text>
</comment>
<proteinExistence type="inferred from homology"/>
<dbReference type="GO" id="GO:0042597">
    <property type="term" value="C:periplasmic space"/>
    <property type="evidence" value="ECO:0007669"/>
    <property type="project" value="InterPro"/>
</dbReference>
<dbReference type="SUPFAM" id="SSF47175">
    <property type="entry name" value="Cytochromes"/>
    <property type="match status" value="1"/>
</dbReference>
<gene>
    <name evidence="4" type="ORF">E8M12_00185</name>
</gene>
<feature type="signal peptide" evidence="3">
    <location>
        <begin position="1"/>
        <end position="21"/>
    </location>
</feature>
<evidence type="ECO:0000256" key="1">
    <source>
        <dbReference type="ARBA" id="ARBA00005523"/>
    </source>
</evidence>
<name>A0A4U1BBA6_9GAMM</name>
<organism evidence="4 5">
    <name type="scientific">Thalassotalea mangrovi</name>
    <dbReference type="NCBI Taxonomy" id="2572245"/>
    <lineage>
        <taxon>Bacteria</taxon>
        <taxon>Pseudomonadati</taxon>
        <taxon>Pseudomonadota</taxon>
        <taxon>Gammaproteobacteria</taxon>
        <taxon>Alteromonadales</taxon>
        <taxon>Colwelliaceae</taxon>
        <taxon>Thalassotalea</taxon>
    </lineage>
</organism>
<dbReference type="Proteomes" id="UP000307999">
    <property type="component" value="Unassembled WGS sequence"/>
</dbReference>
<evidence type="ECO:0008006" key="6">
    <source>
        <dbReference type="Google" id="ProtNLM"/>
    </source>
</evidence>